<keyword evidence="6" id="KW-1015">Disulfide bond</keyword>
<evidence type="ECO:0000256" key="1">
    <source>
        <dbReference type="ARBA" id="ARBA00004367"/>
    </source>
</evidence>
<dbReference type="InterPro" id="IPR045149">
    <property type="entry name" value="OS-9-like"/>
</dbReference>
<comment type="function">
    <text evidence="7">Lectin involved in the quality control of the secretory pathway. As a member of the endoplasmic reticulum-associated degradation lumenal (ERAD-L) surveillance system, targets misfolded endoplasmic reticulum lumenal glycoproteins for degradation.</text>
</comment>
<dbReference type="PANTHER" id="PTHR15414:SF0">
    <property type="entry name" value="ENDOPLASMIC RETICULUM LECTIN 1"/>
    <property type="match status" value="1"/>
</dbReference>
<accession>A0A9P8SYH9</accession>
<reference evidence="9" key="1">
    <citation type="journal article" date="2021" name="Open Biol.">
        <title>Shared evolutionary footprints suggest mitochondrial oxidative damage underlies multiple complex I losses in fungi.</title>
        <authorList>
            <person name="Schikora-Tamarit M.A."/>
            <person name="Marcet-Houben M."/>
            <person name="Nosek J."/>
            <person name="Gabaldon T."/>
        </authorList>
    </citation>
    <scope>NUCLEOTIDE SEQUENCE</scope>
    <source>
        <strain evidence="9">NCAIM Y.01608</strain>
    </source>
</reference>
<keyword evidence="5 7" id="KW-0256">Endoplasmic reticulum</keyword>
<evidence type="ECO:0000256" key="2">
    <source>
        <dbReference type="ARBA" id="ARBA00009918"/>
    </source>
</evidence>
<protein>
    <recommendedName>
        <fullName evidence="7">Endoplasmic reticulum lectin</fullName>
    </recommendedName>
    <alternativeName>
        <fullName evidence="7">Protein OS-9 homolog</fullName>
    </alternativeName>
</protein>
<comment type="caution">
    <text evidence="9">The sequence shown here is derived from an EMBL/GenBank/DDBJ whole genome shotgun (WGS) entry which is preliminary data.</text>
</comment>
<evidence type="ECO:0000313" key="9">
    <source>
        <dbReference type="EMBL" id="KAH3659104.1"/>
    </source>
</evidence>
<sequence length="361" mass="40349">MIASNSTKPLVASSSVKFKHFDQLYYCHFVGNADQKDLSLSESSYQSDLESTVATLWSLGDTYAKENKMKCLYQSSSDYWKYSFCLDGNITQFRGFKKLFGVSTDTSLIDPDKPFFTLGSFENANKKDYTNFNLVSNYDGPIYLEQTIGGGDICDKTGKQRISTIRYRCDEAHPGAKLLSVREIKTCRYEVQVYLPEICSSPLFKSRPSKKEQVFCEAEDTAVSSKPKILDINSVNLIPLGYGVYLGLDETNPERPNVLITNKRVPNINSSEIIHELLGDAAKAFANLISKSLIFHPDQTEPGRHVSGKDSFTYTTSIFGVGGVHLFDMMILQDERGKIVAQLISDGTPPKNFIEFNGVEV</sequence>
<comment type="subcellular location">
    <subcellularLocation>
        <location evidence="1 7">Endoplasmic reticulum membrane</location>
        <topology evidence="1 7">Peripheral membrane protein</topology>
        <orientation evidence="1 7">Lumenal side</orientation>
    </subcellularLocation>
</comment>
<dbReference type="GO" id="GO:0030968">
    <property type="term" value="P:endoplasmic reticulum unfolded protein response"/>
    <property type="evidence" value="ECO:0007669"/>
    <property type="project" value="UniProtKB-UniRule"/>
</dbReference>
<dbReference type="InterPro" id="IPR012913">
    <property type="entry name" value="OS9-like_dom"/>
</dbReference>
<keyword evidence="4 7" id="KW-0430">Lectin</keyword>
<dbReference type="Proteomes" id="UP000788993">
    <property type="component" value="Unassembled WGS sequence"/>
</dbReference>
<dbReference type="InterPro" id="IPR009011">
    <property type="entry name" value="Man6P_isomerase_rcpt-bd_dom_sf"/>
</dbReference>
<keyword evidence="10" id="KW-1185">Reference proteome</keyword>
<evidence type="ECO:0000256" key="6">
    <source>
        <dbReference type="ARBA" id="ARBA00023157"/>
    </source>
</evidence>
<dbReference type="Gene3D" id="2.70.130.10">
    <property type="entry name" value="Mannose-6-phosphate receptor binding domain"/>
    <property type="match status" value="1"/>
</dbReference>
<dbReference type="GO" id="GO:0030970">
    <property type="term" value="P:retrograde protein transport, ER to cytosol"/>
    <property type="evidence" value="ECO:0007669"/>
    <property type="project" value="TreeGrafter"/>
</dbReference>
<dbReference type="EMBL" id="JAEUBD010001554">
    <property type="protein sequence ID" value="KAH3659104.1"/>
    <property type="molecule type" value="Genomic_DNA"/>
</dbReference>
<dbReference type="InterPro" id="IPR044865">
    <property type="entry name" value="MRH_dom"/>
</dbReference>
<dbReference type="GO" id="GO:0030246">
    <property type="term" value="F:carbohydrate binding"/>
    <property type="evidence" value="ECO:0007669"/>
    <property type="project" value="UniProtKB-UniRule"/>
</dbReference>
<gene>
    <name evidence="9" type="ORF">OGATHE_006364</name>
</gene>
<keyword evidence="7" id="KW-0472">Membrane</keyword>
<dbReference type="Pfam" id="PF07915">
    <property type="entry name" value="PRKCSH"/>
    <property type="match status" value="1"/>
</dbReference>
<keyword evidence="3" id="KW-0732">Signal</keyword>
<evidence type="ECO:0000256" key="4">
    <source>
        <dbReference type="ARBA" id="ARBA00022734"/>
    </source>
</evidence>
<evidence type="ECO:0000256" key="3">
    <source>
        <dbReference type="ARBA" id="ARBA00022729"/>
    </source>
</evidence>
<dbReference type="GO" id="GO:0005789">
    <property type="term" value="C:endoplasmic reticulum membrane"/>
    <property type="evidence" value="ECO:0007669"/>
    <property type="project" value="UniProtKB-SubCell"/>
</dbReference>
<dbReference type="GO" id="GO:0005788">
    <property type="term" value="C:endoplasmic reticulum lumen"/>
    <property type="evidence" value="ECO:0007669"/>
    <property type="project" value="UniProtKB-UniRule"/>
</dbReference>
<evidence type="ECO:0000256" key="7">
    <source>
        <dbReference type="RuleBase" id="RU369099"/>
    </source>
</evidence>
<dbReference type="PANTHER" id="PTHR15414">
    <property type="entry name" value="OS-9-RELATED"/>
    <property type="match status" value="1"/>
</dbReference>
<dbReference type="Gene3D" id="3.10.310.60">
    <property type="match status" value="1"/>
</dbReference>
<name>A0A9P8SYH9_9ASCO</name>
<organism evidence="9 10">
    <name type="scientific">Ogataea polymorpha</name>
    <dbReference type="NCBI Taxonomy" id="460523"/>
    <lineage>
        <taxon>Eukaryota</taxon>
        <taxon>Fungi</taxon>
        <taxon>Dikarya</taxon>
        <taxon>Ascomycota</taxon>
        <taxon>Saccharomycotina</taxon>
        <taxon>Pichiomycetes</taxon>
        <taxon>Pichiales</taxon>
        <taxon>Pichiaceae</taxon>
        <taxon>Ogataea</taxon>
    </lineage>
</organism>
<feature type="domain" description="MRH" evidence="8">
    <location>
        <begin position="69"/>
        <end position="201"/>
    </location>
</feature>
<proteinExistence type="inferred from homology"/>
<evidence type="ECO:0000259" key="8">
    <source>
        <dbReference type="PROSITE" id="PS51914"/>
    </source>
</evidence>
<comment type="similarity">
    <text evidence="2 7">Belongs to the OS-9 family.</text>
</comment>
<evidence type="ECO:0000256" key="5">
    <source>
        <dbReference type="ARBA" id="ARBA00022824"/>
    </source>
</evidence>
<reference evidence="9" key="2">
    <citation type="submission" date="2021-01" db="EMBL/GenBank/DDBJ databases">
        <authorList>
            <person name="Schikora-Tamarit M.A."/>
        </authorList>
    </citation>
    <scope>NUCLEOTIDE SEQUENCE</scope>
    <source>
        <strain evidence="9">NCAIM Y.01608</strain>
    </source>
</reference>
<evidence type="ECO:0000313" key="10">
    <source>
        <dbReference type="Proteomes" id="UP000788993"/>
    </source>
</evidence>
<dbReference type="SUPFAM" id="SSF50911">
    <property type="entry name" value="Mannose 6-phosphate receptor domain"/>
    <property type="match status" value="1"/>
</dbReference>
<dbReference type="AlphaFoldDB" id="A0A9P8SYH9"/>
<dbReference type="PROSITE" id="PS51914">
    <property type="entry name" value="MRH"/>
    <property type="match status" value="1"/>
</dbReference>